<dbReference type="InterPro" id="IPR001387">
    <property type="entry name" value="Cro/C1-type_HTH"/>
</dbReference>
<feature type="compositionally biased region" description="Basic and acidic residues" evidence="2">
    <location>
        <begin position="99"/>
        <end position="108"/>
    </location>
</feature>
<evidence type="ECO:0000259" key="3">
    <source>
        <dbReference type="PROSITE" id="PS50943"/>
    </source>
</evidence>
<dbReference type="Gene3D" id="1.10.260.40">
    <property type="entry name" value="lambda repressor-like DNA-binding domains"/>
    <property type="match status" value="1"/>
</dbReference>
<dbReference type="SUPFAM" id="SSF47413">
    <property type="entry name" value="lambda repressor-like DNA-binding domains"/>
    <property type="match status" value="1"/>
</dbReference>
<dbReference type="GeneID" id="73903975"/>
<dbReference type="PANTHER" id="PTHR10245">
    <property type="entry name" value="ENDOTHELIAL DIFFERENTIATION-RELATED FACTOR 1 MULTIPROTEIN BRIDGING FACTOR 1"/>
    <property type="match status" value="1"/>
</dbReference>
<feature type="domain" description="HTH cro/C1-type" evidence="3">
    <location>
        <begin position="101"/>
        <end position="155"/>
    </location>
</feature>
<dbReference type="PANTHER" id="PTHR10245:SF15">
    <property type="entry name" value="ENDOTHELIAL DIFFERENTIATION-RELATED FACTOR 1"/>
    <property type="match status" value="1"/>
</dbReference>
<dbReference type="GO" id="GO:0003677">
    <property type="term" value="F:DNA binding"/>
    <property type="evidence" value="ECO:0007669"/>
    <property type="project" value="UniProtKB-KW"/>
</dbReference>
<dbReference type="Pfam" id="PF26602">
    <property type="entry name" value="HVO_2718_N"/>
    <property type="match status" value="1"/>
</dbReference>
<sequence length="183" mass="18898">MVQCEMCGAETQAPKTIKVEGAKLDVCSNCTDFGTEVQTPSSTSSTSTKYSTGSSGSDGTSGSSSGTSGAGGASGGRGGGGRSSDMFDEMDELAPDYDDTIRQAREEAGLSQSDLANELNEKASLIRKLERGETLPSDDVQSKLERFLDVSLTASSGSDEDAEWSGGSSTGSYTLGDVVKRKD</sequence>
<dbReference type="SMART" id="SM00530">
    <property type="entry name" value="HTH_XRE"/>
    <property type="match status" value="1"/>
</dbReference>
<dbReference type="PROSITE" id="PS50943">
    <property type="entry name" value="HTH_CROC1"/>
    <property type="match status" value="1"/>
</dbReference>
<accession>A0ABD5NMP7</accession>
<organism evidence="4 5">
    <name type="scientific">Halovivax cerinus</name>
    <dbReference type="NCBI Taxonomy" id="1487865"/>
    <lineage>
        <taxon>Archaea</taxon>
        <taxon>Methanobacteriati</taxon>
        <taxon>Methanobacteriota</taxon>
        <taxon>Stenosarchaea group</taxon>
        <taxon>Halobacteria</taxon>
        <taxon>Halobacteriales</taxon>
        <taxon>Natrialbaceae</taxon>
        <taxon>Halovivax</taxon>
    </lineage>
</organism>
<protein>
    <submittedName>
        <fullName evidence="4">Multiprotein bridging factor aMBF1</fullName>
    </submittedName>
</protein>
<name>A0ABD5NMP7_9EURY</name>
<keyword evidence="1" id="KW-0238">DNA-binding</keyword>
<dbReference type="EMBL" id="JBHSAQ010000003">
    <property type="protein sequence ID" value="MFC3958404.1"/>
    <property type="molecule type" value="Genomic_DNA"/>
</dbReference>
<dbReference type="RefSeq" id="WP_256531252.1">
    <property type="nucleotide sequence ID" value="NZ_CP101824.1"/>
</dbReference>
<feature type="compositionally biased region" description="Acidic residues" evidence="2">
    <location>
        <begin position="86"/>
        <end position="98"/>
    </location>
</feature>
<dbReference type="InterPro" id="IPR010982">
    <property type="entry name" value="Lambda_DNA-bd_dom_sf"/>
</dbReference>
<dbReference type="InterPro" id="IPR058562">
    <property type="entry name" value="MJ0586_N"/>
</dbReference>
<evidence type="ECO:0000313" key="5">
    <source>
        <dbReference type="Proteomes" id="UP001595846"/>
    </source>
</evidence>
<dbReference type="AlphaFoldDB" id="A0ABD5NMP7"/>
<reference evidence="4 5" key="1">
    <citation type="journal article" date="2019" name="Int. J. Syst. Evol. Microbiol.">
        <title>The Global Catalogue of Microorganisms (GCM) 10K type strain sequencing project: providing services to taxonomists for standard genome sequencing and annotation.</title>
        <authorList>
            <consortium name="The Broad Institute Genomics Platform"/>
            <consortium name="The Broad Institute Genome Sequencing Center for Infectious Disease"/>
            <person name="Wu L."/>
            <person name="Ma J."/>
        </authorList>
    </citation>
    <scope>NUCLEOTIDE SEQUENCE [LARGE SCALE GENOMIC DNA]</scope>
    <source>
        <strain evidence="4 5">IBRC-M 10256</strain>
    </source>
</reference>
<feature type="compositionally biased region" description="Gly residues" evidence="2">
    <location>
        <begin position="68"/>
        <end position="82"/>
    </location>
</feature>
<evidence type="ECO:0000256" key="1">
    <source>
        <dbReference type="ARBA" id="ARBA00023125"/>
    </source>
</evidence>
<feature type="compositionally biased region" description="Low complexity" evidence="2">
    <location>
        <begin position="165"/>
        <end position="176"/>
    </location>
</feature>
<dbReference type="CDD" id="cd00093">
    <property type="entry name" value="HTH_XRE"/>
    <property type="match status" value="1"/>
</dbReference>
<dbReference type="Pfam" id="PF01381">
    <property type="entry name" value="HTH_3"/>
    <property type="match status" value="1"/>
</dbReference>
<dbReference type="Proteomes" id="UP001595846">
    <property type="component" value="Unassembled WGS sequence"/>
</dbReference>
<feature type="compositionally biased region" description="Low complexity" evidence="2">
    <location>
        <begin position="41"/>
        <end position="67"/>
    </location>
</feature>
<gene>
    <name evidence="4" type="ORF">ACFOUR_08490</name>
</gene>
<dbReference type="InterPro" id="IPR004451">
    <property type="entry name" value="MJ0586"/>
</dbReference>
<feature type="region of interest" description="Disordered" evidence="2">
    <location>
        <begin position="153"/>
        <end position="183"/>
    </location>
</feature>
<comment type="caution">
    <text evidence="4">The sequence shown here is derived from an EMBL/GenBank/DDBJ whole genome shotgun (WGS) entry which is preliminary data.</text>
</comment>
<feature type="region of interest" description="Disordered" evidence="2">
    <location>
        <begin position="33"/>
        <end position="116"/>
    </location>
</feature>
<evidence type="ECO:0000256" key="2">
    <source>
        <dbReference type="SAM" id="MobiDB-lite"/>
    </source>
</evidence>
<dbReference type="NCBIfam" id="TIGR00270">
    <property type="entry name" value="multiprotein bridging factor aMBF1"/>
    <property type="match status" value="1"/>
</dbReference>
<evidence type="ECO:0000313" key="4">
    <source>
        <dbReference type="EMBL" id="MFC3958404.1"/>
    </source>
</evidence>
<proteinExistence type="predicted"/>
<keyword evidence="5" id="KW-1185">Reference proteome</keyword>